<evidence type="ECO:0000259" key="1">
    <source>
        <dbReference type="Pfam" id="PF10551"/>
    </source>
</evidence>
<reference evidence="2 3" key="1">
    <citation type="submission" date="2024-10" db="EMBL/GenBank/DDBJ databases">
        <authorList>
            <person name="Kim D."/>
        </authorList>
    </citation>
    <scope>NUCLEOTIDE SEQUENCE [LARGE SCALE GENOMIC DNA]</scope>
    <source>
        <strain evidence="2">BH-2024</strain>
    </source>
</reference>
<dbReference type="EMBL" id="JBICBT010000037">
    <property type="protein sequence ID" value="KAL3125316.1"/>
    <property type="molecule type" value="Genomic_DNA"/>
</dbReference>
<name>A0ABD2MCR6_9BILA</name>
<comment type="caution">
    <text evidence="2">The sequence shown here is derived from an EMBL/GenBank/DDBJ whole genome shotgun (WGS) entry which is preliminary data.</text>
</comment>
<sequence length="631" mass="72553">MACFSQRIGSKSVMLSDHTDNSNLCYKWTRAGMEQLTGLRYVCAGCRKLRDAKHVPKETPLPTRKAIGDQWVDDGPTHAHFCQPFERAKVQGEQERRKVQNELAMGSRENVASAKVRIDVRVVQNYMNISEEERNKIRNEACGNAKATKKALYRAQTKRFMNVHTLQGLAQNDCRALWITLRARSAAPESPFYDELLMRYLDDDLAIFTSPRQLQLLKKSAVIVSDGTFKQAPKGIYQVYRVFGFVAATHAVPLCTALMRGKSRVIYRRFWSTLRQELEDTEEELMISQANFDFEPASIEEFRLNFIHVHCKMCCFHVRQAMHRRIQRMGLANLYTSREQEGRAFQALLRKIGALQFAPPNHVNRSVHLMQQLINESELELVIRLSLLDILEYYVTTWVRNSIGPEFFSLFDVPVHRTINHAESYHGRQRWFYQPHQLLGRWLVNFQELNHAEEESAVSIQEGRQPPSQPLAVTAEIDASIAREKADIMAFLDSDYEDEQFTETLSRYYGRIGHLIGFNVPPRLEIEEQIEEAAAMEEAEASLNESGIYARLKTINDTKLCIPEVLPPEFISLVDPNSKGELPCPLKKHRQVAEMYNWADIAQRTESVYGNSLEESENDANVKMVRTECAI</sequence>
<feature type="domain" description="MULE transposase" evidence="1">
    <location>
        <begin position="222"/>
        <end position="319"/>
    </location>
</feature>
<dbReference type="InterPro" id="IPR018289">
    <property type="entry name" value="MULE_transposase_dom"/>
</dbReference>
<evidence type="ECO:0000313" key="2">
    <source>
        <dbReference type="EMBL" id="KAL3125316.1"/>
    </source>
</evidence>
<protein>
    <recommendedName>
        <fullName evidence="1">MULE transposase domain-containing protein</fullName>
    </recommendedName>
</protein>
<keyword evidence="3" id="KW-1185">Reference proteome</keyword>
<accession>A0ABD2MCR6</accession>
<gene>
    <name evidence="2" type="ORF">niasHT_006259</name>
</gene>
<dbReference type="Proteomes" id="UP001620626">
    <property type="component" value="Unassembled WGS sequence"/>
</dbReference>
<proteinExistence type="predicted"/>
<organism evidence="2 3">
    <name type="scientific">Heterodera trifolii</name>
    <dbReference type="NCBI Taxonomy" id="157864"/>
    <lineage>
        <taxon>Eukaryota</taxon>
        <taxon>Metazoa</taxon>
        <taxon>Ecdysozoa</taxon>
        <taxon>Nematoda</taxon>
        <taxon>Chromadorea</taxon>
        <taxon>Rhabditida</taxon>
        <taxon>Tylenchina</taxon>
        <taxon>Tylenchomorpha</taxon>
        <taxon>Tylenchoidea</taxon>
        <taxon>Heteroderidae</taxon>
        <taxon>Heteroderinae</taxon>
        <taxon>Heterodera</taxon>
    </lineage>
</organism>
<evidence type="ECO:0000313" key="3">
    <source>
        <dbReference type="Proteomes" id="UP001620626"/>
    </source>
</evidence>
<dbReference type="AlphaFoldDB" id="A0ABD2MCR6"/>
<dbReference type="Pfam" id="PF10551">
    <property type="entry name" value="MULE"/>
    <property type="match status" value="1"/>
</dbReference>